<feature type="region of interest" description="Disordered" evidence="1">
    <location>
        <begin position="50"/>
        <end position="153"/>
    </location>
</feature>
<name>A0A1I1Z7Z8_9BACI</name>
<dbReference type="STRING" id="930128.SAMN05192532_10193"/>
<dbReference type="InterPro" id="IPR009988">
    <property type="entry name" value="DUF1510"/>
</dbReference>
<evidence type="ECO:0000256" key="2">
    <source>
        <dbReference type="SAM" id="Phobius"/>
    </source>
</evidence>
<evidence type="ECO:0000256" key="1">
    <source>
        <dbReference type="SAM" id="MobiDB-lite"/>
    </source>
</evidence>
<evidence type="ECO:0000313" key="5">
    <source>
        <dbReference type="Proteomes" id="UP000199516"/>
    </source>
</evidence>
<feature type="compositionally biased region" description="Acidic residues" evidence="1">
    <location>
        <begin position="90"/>
        <end position="102"/>
    </location>
</feature>
<feature type="transmembrane region" description="Helical" evidence="2">
    <location>
        <begin position="24"/>
        <end position="45"/>
    </location>
</feature>
<feature type="compositionally biased region" description="Acidic residues" evidence="1">
    <location>
        <begin position="50"/>
        <end position="72"/>
    </location>
</feature>
<dbReference type="Pfam" id="PF07423">
    <property type="entry name" value="DUF1510"/>
    <property type="match status" value="1"/>
</dbReference>
<feature type="domain" description="DUF1510" evidence="3">
    <location>
        <begin position="131"/>
        <end position="221"/>
    </location>
</feature>
<evidence type="ECO:0000259" key="3">
    <source>
        <dbReference type="Pfam" id="PF07423"/>
    </source>
</evidence>
<keyword evidence="5" id="KW-1185">Reference proteome</keyword>
<organism evidence="4 5">
    <name type="scientific">Alteribacillus iranensis</name>
    <dbReference type="NCBI Taxonomy" id="930128"/>
    <lineage>
        <taxon>Bacteria</taxon>
        <taxon>Bacillati</taxon>
        <taxon>Bacillota</taxon>
        <taxon>Bacilli</taxon>
        <taxon>Bacillales</taxon>
        <taxon>Bacillaceae</taxon>
        <taxon>Alteribacillus</taxon>
    </lineage>
</organism>
<dbReference type="AlphaFoldDB" id="A0A1I1Z7Z8"/>
<dbReference type="RefSeq" id="WP_091656051.1">
    <property type="nucleotide sequence ID" value="NZ_FONT01000001.1"/>
</dbReference>
<dbReference type="EMBL" id="FONT01000001">
    <property type="protein sequence ID" value="SFE27896.1"/>
    <property type="molecule type" value="Genomic_DNA"/>
</dbReference>
<keyword evidence="2" id="KW-1133">Transmembrane helix</keyword>
<dbReference type="Proteomes" id="UP000199516">
    <property type="component" value="Unassembled WGS sequence"/>
</dbReference>
<keyword evidence="2" id="KW-0812">Transmembrane</keyword>
<reference evidence="4 5" key="1">
    <citation type="submission" date="2016-10" db="EMBL/GenBank/DDBJ databases">
        <authorList>
            <person name="de Groot N.N."/>
        </authorList>
    </citation>
    <scope>NUCLEOTIDE SEQUENCE [LARGE SCALE GENOMIC DNA]</scope>
    <source>
        <strain evidence="4 5">DSM 23995</strain>
    </source>
</reference>
<protein>
    <recommendedName>
        <fullName evidence="3">DUF1510 domain-containing protein</fullName>
    </recommendedName>
</protein>
<sequence>MKDNNEFGEKTRYDMRRKRNMNRILNISIVVVGGLILFFAAQLFFTGEDQASEEDQMNDSQEETEPANEEDSIAGPDNQPDNENTNVENETNEQDAQQEESQNENSNETSEDEQQDEESNNESDVGDPTGEGKWEPVGTEQSGAYQPDFSKGSQNWNEMENALQYATGLNENNMIIWWLENGGGNVAIGTVSDHQNQSRPYEVTMEFVENEGWKPTKVEVLDSNPYR</sequence>
<keyword evidence="2" id="KW-0472">Membrane</keyword>
<accession>A0A1I1Z7Z8</accession>
<proteinExistence type="predicted"/>
<evidence type="ECO:0000313" key="4">
    <source>
        <dbReference type="EMBL" id="SFE27896.1"/>
    </source>
</evidence>
<feature type="compositionally biased region" description="Acidic residues" evidence="1">
    <location>
        <begin position="109"/>
        <end position="125"/>
    </location>
</feature>
<dbReference type="OrthoDB" id="2168558at2"/>
<gene>
    <name evidence="4" type="ORF">SAMN05192532_10193</name>
</gene>